<evidence type="ECO:0000313" key="3">
    <source>
        <dbReference type="WBParaSite" id="MBELARI_LOCUS4771"/>
    </source>
</evidence>
<keyword evidence="2" id="KW-1185">Reference proteome</keyword>
<keyword evidence="1" id="KW-1133">Transmembrane helix</keyword>
<evidence type="ECO:0000313" key="2">
    <source>
        <dbReference type="Proteomes" id="UP000887575"/>
    </source>
</evidence>
<protein>
    <submittedName>
        <fullName evidence="3">Uncharacterized protein</fullName>
    </submittedName>
</protein>
<feature type="transmembrane region" description="Helical" evidence="1">
    <location>
        <begin position="79"/>
        <end position="98"/>
    </location>
</feature>
<name>A0AAF3FFH7_9BILA</name>
<proteinExistence type="predicted"/>
<dbReference type="Proteomes" id="UP000887575">
    <property type="component" value="Unassembled WGS sequence"/>
</dbReference>
<evidence type="ECO:0000256" key="1">
    <source>
        <dbReference type="SAM" id="Phobius"/>
    </source>
</evidence>
<feature type="transmembrane region" description="Helical" evidence="1">
    <location>
        <begin position="156"/>
        <end position="187"/>
    </location>
</feature>
<dbReference type="WBParaSite" id="MBELARI_LOCUS4771">
    <property type="protein sequence ID" value="MBELARI_LOCUS4771"/>
    <property type="gene ID" value="MBELARI_LOCUS4771"/>
</dbReference>
<feature type="transmembrane region" description="Helical" evidence="1">
    <location>
        <begin position="118"/>
        <end position="136"/>
    </location>
</feature>
<accession>A0AAF3FFH7</accession>
<organism evidence="2 3">
    <name type="scientific">Mesorhabditis belari</name>
    <dbReference type="NCBI Taxonomy" id="2138241"/>
    <lineage>
        <taxon>Eukaryota</taxon>
        <taxon>Metazoa</taxon>
        <taxon>Ecdysozoa</taxon>
        <taxon>Nematoda</taxon>
        <taxon>Chromadorea</taxon>
        <taxon>Rhabditida</taxon>
        <taxon>Rhabditina</taxon>
        <taxon>Rhabditomorpha</taxon>
        <taxon>Rhabditoidea</taxon>
        <taxon>Rhabditidae</taxon>
        <taxon>Mesorhabditinae</taxon>
        <taxon>Mesorhabditis</taxon>
    </lineage>
</organism>
<keyword evidence="1" id="KW-0472">Membrane</keyword>
<reference evidence="3" key="1">
    <citation type="submission" date="2024-02" db="UniProtKB">
        <authorList>
            <consortium name="WormBaseParasite"/>
        </authorList>
    </citation>
    <scope>IDENTIFICATION</scope>
</reference>
<dbReference type="AlphaFoldDB" id="A0AAF3FFH7"/>
<keyword evidence="1" id="KW-0812">Transmembrane</keyword>
<sequence length="206" mass="23194">MDPYRLALLMIDPPLVAFQIHLLRIVFTSKKKELNGPYYAFYKSTAISAIIHRIAEYYSAVATALKIIHNYPLMAKLSLYLQFGGFVSIALGTCLISLNRLTACFLAVRSGVADWLRFYVIVQNLVAYSHCIPVLFTEITFMQTGEYKFIAIPETMALAMKLCAVISGVLVILICCPASAASAILIAKRRTYQRVRLKDDRRLQMN</sequence>